<organism evidence="3">
    <name type="scientific">uncultured Mycobacterium sp</name>
    <dbReference type="NCBI Taxonomy" id="171292"/>
    <lineage>
        <taxon>Bacteria</taxon>
        <taxon>Bacillati</taxon>
        <taxon>Actinomycetota</taxon>
        <taxon>Actinomycetes</taxon>
        <taxon>Mycobacteriales</taxon>
        <taxon>Mycobacteriaceae</taxon>
        <taxon>Mycobacterium</taxon>
        <taxon>environmental samples</taxon>
    </lineage>
</organism>
<proteinExistence type="predicted"/>
<dbReference type="EMBL" id="FLQS01000025">
    <property type="protein sequence ID" value="SBS76422.1"/>
    <property type="molecule type" value="Genomic_DNA"/>
</dbReference>
<dbReference type="InterPro" id="IPR054612">
    <property type="entry name" value="Phage_capsid-like_C"/>
</dbReference>
<dbReference type="NCBIfam" id="TIGR01554">
    <property type="entry name" value="major_cap_HK97"/>
    <property type="match status" value="1"/>
</dbReference>
<gene>
    <name evidence="3" type="ORF">MHPYR_310086</name>
</gene>
<comment type="subcellular location">
    <subcellularLocation>
        <location evidence="1">Virion</location>
    </subcellularLocation>
</comment>
<dbReference type="InterPro" id="IPR024455">
    <property type="entry name" value="Phage_capsid"/>
</dbReference>
<evidence type="ECO:0000313" key="3">
    <source>
        <dbReference type="EMBL" id="SBS76422.1"/>
    </source>
</evidence>
<dbReference type="AlphaFoldDB" id="A0A1Y5PCL5"/>
<accession>A0A1Y5PCL5</accession>
<dbReference type="SUPFAM" id="SSF56563">
    <property type="entry name" value="Major capsid protein gp5"/>
    <property type="match status" value="1"/>
</dbReference>
<name>A0A1Y5PCL5_9MYCO</name>
<sequence length="432" mass="46683">MNTHQWKAKGRELEKRLADFKSDYEDNPAYSDRAKEQAYDELRTEFKAWQAAEPDTVNSDTVKKLALDGASSGTLYKGQFNMNTIDDVSGMSYEELASKVPDLDGTIIKTRGLHVDPVEYNDRQGAKNVSDAILKGVTDGSRVQTKAFTTASSLVPADLSLPIQERIYDVDIMSYLPTITGSGSTFRFVYDPSTTGVTATVVAEGAAKPQNVVTYENVDTAYTKLAEFITLSHETISDYPQSLGATIQRAMNDVISKRNTQLLSGSGASGNMNGLITAAGSTIAVPGSLATGVTQLDYFIQAVDTLRVAPGVFAVADLCLLHPSTWHSLLLLKDSLGRPLLNPEQGVATSFQIAGVPVKISTDVPAGTAVVLDTSRYGYVVVRESVLVLDGFNASDFVENLRSWVIETRLTHIVTRPTAICTITGLETTFTI</sequence>
<evidence type="ECO:0000256" key="1">
    <source>
        <dbReference type="ARBA" id="ARBA00004328"/>
    </source>
</evidence>
<protein>
    <recommendedName>
        <fullName evidence="2">Phage capsid-like C-terminal domain-containing protein</fullName>
    </recommendedName>
</protein>
<reference evidence="3" key="1">
    <citation type="submission" date="2016-03" db="EMBL/GenBank/DDBJ databases">
        <authorList>
            <person name="Ploux O."/>
        </authorList>
    </citation>
    <scope>NUCLEOTIDE SEQUENCE</scope>
    <source>
        <strain evidence="3">UC10</strain>
    </source>
</reference>
<dbReference type="Gene3D" id="3.30.2400.10">
    <property type="entry name" value="Major capsid protein gp5"/>
    <property type="match status" value="1"/>
</dbReference>
<evidence type="ECO:0000259" key="2">
    <source>
        <dbReference type="Pfam" id="PF05065"/>
    </source>
</evidence>
<dbReference type="Gene3D" id="3.30.2320.10">
    <property type="entry name" value="hypothetical protein PF0899 domain"/>
    <property type="match status" value="1"/>
</dbReference>
<feature type="domain" description="Phage capsid-like C-terminal" evidence="2">
    <location>
        <begin position="154"/>
        <end position="424"/>
    </location>
</feature>
<dbReference type="Pfam" id="PF05065">
    <property type="entry name" value="Phage_capsid"/>
    <property type="match status" value="1"/>
</dbReference>